<sequence>MAAGDWDWTIQDNNRDHSERVALLRPISYEITAPLNVSHEGLVLQGKALSLNISSGGMLVLMDREPLLDQVLKVYVPTPITQAETPTLAEVRWTRRMPFSKSTGNGAFFVGLKFIF</sequence>
<dbReference type="Pfam" id="PF07238">
    <property type="entry name" value="PilZ"/>
    <property type="match status" value="1"/>
</dbReference>
<name>A0AA86N0N3_9BACT</name>
<dbReference type="EMBL" id="OX365700">
    <property type="protein sequence ID" value="CAI4032590.1"/>
    <property type="molecule type" value="Genomic_DNA"/>
</dbReference>
<keyword evidence="3" id="KW-1185">Reference proteome</keyword>
<protein>
    <submittedName>
        <fullName evidence="2">PilZ domain-containing protein</fullName>
    </submittedName>
</protein>
<dbReference type="AlphaFoldDB" id="A0AA86N0N3"/>
<dbReference type="KEGG" id="nti:DNFV4_03020"/>
<dbReference type="GO" id="GO:0035438">
    <property type="term" value="F:cyclic-di-GMP binding"/>
    <property type="evidence" value="ECO:0007669"/>
    <property type="project" value="InterPro"/>
</dbReference>
<accession>A0AA86N0N3</accession>
<evidence type="ECO:0000313" key="2">
    <source>
        <dbReference type="EMBL" id="CAI4032590.1"/>
    </source>
</evidence>
<proteinExistence type="predicted"/>
<feature type="domain" description="PilZ" evidence="1">
    <location>
        <begin position="18"/>
        <end position="97"/>
    </location>
</feature>
<organism evidence="2 3">
    <name type="scientific">Nitrospira tepida</name>
    <dbReference type="NCBI Taxonomy" id="2973512"/>
    <lineage>
        <taxon>Bacteria</taxon>
        <taxon>Pseudomonadati</taxon>
        <taxon>Nitrospirota</taxon>
        <taxon>Nitrospiria</taxon>
        <taxon>Nitrospirales</taxon>
        <taxon>Nitrospiraceae</taxon>
        <taxon>Nitrospira</taxon>
    </lineage>
</organism>
<gene>
    <name evidence="2" type="ORF">DNFV4_03020</name>
</gene>
<evidence type="ECO:0000313" key="3">
    <source>
        <dbReference type="Proteomes" id="UP001179121"/>
    </source>
</evidence>
<dbReference type="Proteomes" id="UP001179121">
    <property type="component" value="Chromosome"/>
</dbReference>
<dbReference type="RefSeq" id="WP_289269311.1">
    <property type="nucleotide sequence ID" value="NZ_OX365700.1"/>
</dbReference>
<dbReference type="InterPro" id="IPR009875">
    <property type="entry name" value="PilZ_domain"/>
</dbReference>
<evidence type="ECO:0000259" key="1">
    <source>
        <dbReference type="Pfam" id="PF07238"/>
    </source>
</evidence>
<reference evidence="2" key="1">
    <citation type="submission" date="2022-10" db="EMBL/GenBank/DDBJ databases">
        <authorList>
            <person name="Koch H."/>
        </authorList>
    </citation>
    <scope>NUCLEOTIDE SEQUENCE</scope>
    <source>
        <strain evidence="2">DNF</strain>
    </source>
</reference>